<organism evidence="1 2">
    <name type="scientific">Bondarzewia mesenterica</name>
    <dbReference type="NCBI Taxonomy" id="1095465"/>
    <lineage>
        <taxon>Eukaryota</taxon>
        <taxon>Fungi</taxon>
        <taxon>Dikarya</taxon>
        <taxon>Basidiomycota</taxon>
        <taxon>Agaricomycotina</taxon>
        <taxon>Agaricomycetes</taxon>
        <taxon>Russulales</taxon>
        <taxon>Bondarzewiaceae</taxon>
        <taxon>Bondarzewia</taxon>
    </lineage>
</organism>
<dbReference type="OrthoDB" id="3193844at2759"/>
<gene>
    <name evidence="1" type="ORF">EW146_g9546</name>
</gene>
<name>A0A4V6S170_9AGAM</name>
<evidence type="ECO:0000313" key="2">
    <source>
        <dbReference type="Proteomes" id="UP000310158"/>
    </source>
</evidence>
<dbReference type="EMBL" id="SGPL01000858">
    <property type="protein sequence ID" value="THH06653.1"/>
    <property type="molecule type" value="Genomic_DNA"/>
</dbReference>
<accession>A0A4V6S170</accession>
<evidence type="ECO:0008006" key="3">
    <source>
        <dbReference type="Google" id="ProtNLM"/>
    </source>
</evidence>
<sequence>MDRQPNSPSAIRDDLFYMQTVVFLAENSLFRVPRYKFENDQGVFADMFSMPAGGGEVEGRDDDNPIRLPDDVSAYDFRSFLKAFYPNIGAQPIIMSAGEWEAVLKLSNMWQLHDFRLKAIAELGGVEMTAVQRVQLARRHRVSSWLIEGYQSLAKRLEPVTIEEAEELGWPTYFKIVGLREQSWQFAAQAHSRNWEDNRTKFGFVAVIHEVFREELREDYDYKAPGQGERVAFMYAVLLF</sequence>
<dbReference type="AlphaFoldDB" id="A0A4V6S170"/>
<reference evidence="1 2" key="1">
    <citation type="submission" date="2019-02" db="EMBL/GenBank/DDBJ databases">
        <title>Genome sequencing of the rare red list fungi Bondarzewia mesenterica.</title>
        <authorList>
            <person name="Buettner E."/>
            <person name="Kellner H."/>
        </authorList>
    </citation>
    <scope>NUCLEOTIDE SEQUENCE [LARGE SCALE GENOMIC DNA]</scope>
    <source>
        <strain evidence="1 2">DSM 108281</strain>
    </source>
</reference>
<comment type="caution">
    <text evidence="1">The sequence shown here is derived from an EMBL/GenBank/DDBJ whole genome shotgun (WGS) entry which is preliminary data.</text>
</comment>
<dbReference type="Proteomes" id="UP000310158">
    <property type="component" value="Unassembled WGS sequence"/>
</dbReference>
<proteinExistence type="predicted"/>
<evidence type="ECO:0000313" key="1">
    <source>
        <dbReference type="EMBL" id="THH06653.1"/>
    </source>
</evidence>
<protein>
    <recommendedName>
        <fullName evidence="3">BTB domain-containing protein</fullName>
    </recommendedName>
</protein>
<keyword evidence="2" id="KW-1185">Reference proteome</keyword>